<dbReference type="PROSITE" id="PS50919">
    <property type="entry name" value="MIR"/>
    <property type="match status" value="2"/>
</dbReference>
<dbReference type="GO" id="GO:0034704">
    <property type="term" value="C:calcium channel complex"/>
    <property type="evidence" value="ECO:0007669"/>
    <property type="project" value="TreeGrafter"/>
</dbReference>
<evidence type="ECO:0000259" key="2">
    <source>
        <dbReference type="PROSITE" id="PS50919"/>
    </source>
</evidence>
<dbReference type="GO" id="GO:0006941">
    <property type="term" value="P:striated muscle contraction"/>
    <property type="evidence" value="ECO:0007669"/>
    <property type="project" value="TreeGrafter"/>
</dbReference>
<dbReference type="InterPro" id="IPR016093">
    <property type="entry name" value="MIR_motif"/>
</dbReference>
<keyword evidence="4" id="KW-1185">Reference proteome</keyword>
<dbReference type="Pfam" id="PF02815">
    <property type="entry name" value="MIR"/>
    <property type="match status" value="1"/>
</dbReference>
<feature type="domain" description="MIR" evidence="2">
    <location>
        <begin position="262"/>
        <end position="322"/>
    </location>
</feature>
<dbReference type="PRINTS" id="PR00795">
    <property type="entry name" value="RYANODINER"/>
</dbReference>
<protein>
    <submittedName>
        <fullName evidence="3">Ryanodine receptor</fullName>
    </submittedName>
</protein>
<dbReference type="STRING" id="307972.A0A2G8L7H1"/>
<dbReference type="InterPro" id="IPR013333">
    <property type="entry name" value="Ryan_recept"/>
</dbReference>
<keyword evidence="1" id="KW-0677">Repeat</keyword>
<dbReference type="GO" id="GO:0005219">
    <property type="term" value="F:ryanodine-sensitive calcium-release channel activity"/>
    <property type="evidence" value="ECO:0007669"/>
    <property type="project" value="InterPro"/>
</dbReference>
<feature type="non-terminal residue" evidence="3">
    <location>
        <position position="1"/>
    </location>
</feature>
<dbReference type="GO" id="GO:0014808">
    <property type="term" value="P:release of sequestered calcium ion into cytosol by sarcoplasmic reticulum"/>
    <property type="evidence" value="ECO:0007669"/>
    <property type="project" value="TreeGrafter"/>
</dbReference>
<gene>
    <name evidence="3" type="ORF">BSL78_07021</name>
</gene>
<dbReference type="InterPro" id="IPR014821">
    <property type="entry name" value="Ins145_P3_rcpt"/>
</dbReference>
<reference evidence="3 4" key="1">
    <citation type="journal article" date="2017" name="PLoS Biol.">
        <title>The sea cucumber genome provides insights into morphological evolution and visceral regeneration.</title>
        <authorList>
            <person name="Zhang X."/>
            <person name="Sun L."/>
            <person name="Yuan J."/>
            <person name="Sun Y."/>
            <person name="Gao Y."/>
            <person name="Zhang L."/>
            <person name="Li S."/>
            <person name="Dai H."/>
            <person name="Hamel J.F."/>
            <person name="Liu C."/>
            <person name="Yu Y."/>
            <person name="Liu S."/>
            <person name="Lin W."/>
            <person name="Guo K."/>
            <person name="Jin S."/>
            <person name="Xu P."/>
            <person name="Storey K.B."/>
            <person name="Huan P."/>
            <person name="Zhang T."/>
            <person name="Zhou Y."/>
            <person name="Zhang J."/>
            <person name="Lin C."/>
            <person name="Li X."/>
            <person name="Xing L."/>
            <person name="Huo D."/>
            <person name="Sun M."/>
            <person name="Wang L."/>
            <person name="Mercier A."/>
            <person name="Li F."/>
            <person name="Yang H."/>
            <person name="Xiang J."/>
        </authorList>
    </citation>
    <scope>NUCLEOTIDE SEQUENCE [LARGE SCALE GENOMIC DNA]</scope>
    <source>
        <strain evidence="3">Shaxun</strain>
        <tissue evidence="3">Muscle</tissue>
    </source>
</reference>
<feature type="non-terminal residue" evidence="3">
    <location>
        <position position="412"/>
    </location>
</feature>
<comment type="caution">
    <text evidence="3">The sequence shown here is derived from an EMBL/GenBank/DDBJ whole genome shotgun (WGS) entry which is preliminary data.</text>
</comment>
<name>A0A2G8L7H1_STIJA</name>
<dbReference type="Proteomes" id="UP000230750">
    <property type="component" value="Unassembled WGS sequence"/>
</dbReference>
<dbReference type="Gene3D" id="2.80.10.50">
    <property type="match status" value="2"/>
</dbReference>
<dbReference type="EMBL" id="MRZV01000188">
    <property type="protein sequence ID" value="PIK56125.1"/>
    <property type="molecule type" value="Genomic_DNA"/>
</dbReference>
<feature type="domain" description="MIR" evidence="2">
    <location>
        <begin position="81"/>
        <end position="135"/>
    </location>
</feature>
<evidence type="ECO:0000256" key="1">
    <source>
        <dbReference type="ARBA" id="ARBA00022737"/>
    </source>
</evidence>
<dbReference type="InterPro" id="IPR015925">
    <property type="entry name" value="Ryanodine_IP3_receptor"/>
</dbReference>
<dbReference type="GO" id="GO:0030018">
    <property type="term" value="C:Z disc"/>
    <property type="evidence" value="ECO:0007669"/>
    <property type="project" value="TreeGrafter"/>
</dbReference>
<dbReference type="GO" id="GO:0005790">
    <property type="term" value="C:smooth endoplasmic reticulum"/>
    <property type="evidence" value="ECO:0007669"/>
    <property type="project" value="TreeGrafter"/>
</dbReference>
<evidence type="ECO:0000313" key="3">
    <source>
        <dbReference type="EMBL" id="PIK56125.1"/>
    </source>
</evidence>
<dbReference type="InterPro" id="IPR036300">
    <property type="entry name" value="MIR_dom_sf"/>
</dbReference>
<evidence type="ECO:0000313" key="4">
    <source>
        <dbReference type="Proteomes" id="UP000230750"/>
    </source>
</evidence>
<dbReference type="OrthoDB" id="300855at2759"/>
<dbReference type="AlphaFoldDB" id="A0A2G8L7H1"/>
<dbReference type="PANTHER" id="PTHR46399:SF8">
    <property type="entry name" value="B30.2_SPRY DOMAIN-CONTAINING PROTEIN"/>
    <property type="match status" value="1"/>
</dbReference>
<organism evidence="3 4">
    <name type="scientific">Stichopus japonicus</name>
    <name type="common">Sea cucumber</name>
    <dbReference type="NCBI Taxonomy" id="307972"/>
    <lineage>
        <taxon>Eukaryota</taxon>
        <taxon>Metazoa</taxon>
        <taxon>Echinodermata</taxon>
        <taxon>Eleutherozoa</taxon>
        <taxon>Echinozoa</taxon>
        <taxon>Holothuroidea</taxon>
        <taxon>Aspidochirotacea</taxon>
        <taxon>Aspidochirotida</taxon>
        <taxon>Stichopodidae</taxon>
        <taxon>Apostichopus</taxon>
    </lineage>
</organism>
<sequence>GDQLCLACAPQSKTSDRSSEQVLLAAQGFGNRLCFLEEASCQNTPPDLSLCVYVLEQSLSVRALQEMVSTDCMETATQAGNRTLLYGHAILLRHSLSEMYLACLCTSSSRDKLAFDVGLQETVQGEACWWTIHPASKQRSEGEKVRIGDDLILVSVSSERYLHLASAKGNSHPLRVQASFQQTLWTVWPISSSTVKPHSLSFVNGLDVLRFFHGHLDEFLTVPPIGCKDDENNCIVNYQTGAVASFARSLWRIEIVSKKWNGGYISWGQPCRIRHITSGKYLAVINGKDICIVPRSHGDLEEMVFCLQPSKADTVCWDSEQDHGMGSADIKYGDSTAFIQHVSTSLWLSHMVVENLQIRSGKPTERKAMMHPEGHMDDGFSVARARGEEAKSAGIIRKSTSLFLHFIRYVRV</sequence>
<accession>A0A2G8L7H1</accession>
<keyword evidence="3" id="KW-0675">Receptor</keyword>
<dbReference type="GO" id="GO:0042383">
    <property type="term" value="C:sarcolemma"/>
    <property type="evidence" value="ECO:0007669"/>
    <property type="project" value="TreeGrafter"/>
</dbReference>
<dbReference type="SUPFAM" id="SSF82109">
    <property type="entry name" value="MIR domain"/>
    <property type="match status" value="2"/>
</dbReference>
<dbReference type="SMART" id="SM00472">
    <property type="entry name" value="MIR"/>
    <property type="match status" value="4"/>
</dbReference>
<dbReference type="Pfam" id="PF08709">
    <property type="entry name" value="Ins145_P3_rec"/>
    <property type="match status" value="1"/>
</dbReference>
<dbReference type="PANTHER" id="PTHR46399">
    <property type="entry name" value="B30.2/SPRY DOMAIN-CONTAINING PROTEIN"/>
    <property type="match status" value="1"/>
</dbReference>
<proteinExistence type="predicted"/>
<dbReference type="GO" id="GO:0033017">
    <property type="term" value="C:sarcoplasmic reticulum membrane"/>
    <property type="evidence" value="ECO:0007669"/>
    <property type="project" value="TreeGrafter"/>
</dbReference>